<keyword evidence="7" id="KW-0482">Metalloprotease</keyword>
<dbReference type="SUPFAM" id="SSF55486">
    <property type="entry name" value="Metalloproteases ('zincins'), catalytic domain"/>
    <property type="match status" value="1"/>
</dbReference>
<dbReference type="InterPro" id="IPR042089">
    <property type="entry name" value="Peptidase_M13_dom_2"/>
</dbReference>
<keyword evidence="8" id="KW-0732">Signal</keyword>
<dbReference type="GO" id="GO:0046872">
    <property type="term" value="F:metal ion binding"/>
    <property type="evidence" value="ECO:0007669"/>
    <property type="project" value="UniProtKB-KW"/>
</dbReference>
<dbReference type="PANTHER" id="PTHR11733">
    <property type="entry name" value="ZINC METALLOPROTEASE FAMILY M13 NEPRILYSIN-RELATED"/>
    <property type="match status" value="1"/>
</dbReference>
<dbReference type="PANTHER" id="PTHR11733:SF167">
    <property type="entry name" value="FI17812P1-RELATED"/>
    <property type="match status" value="1"/>
</dbReference>
<evidence type="ECO:0000259" key="9">
    <source>
        <dbReference type="Pfam" id="PF01431"/>
    </source>
</evidence>
<feature type="domain" description="Peptidase M13 N-terminal" evidence="10">
    <location>
        <begin position="45"/>
        <end position="418"/>
    </location>
</feature>
<feature type="signal peptide" evidence="8">
    <location>
        <begin position="1"/>
        <end position="20"/>
    </location>
</feature>
<accession>A0A2S5DJZ6</accession>
<evidence type="ECO:0000256" key="6">
    <source>
        <dbReference type="ARBA" id="ARBA00022833"/>
    </source>
</evidence>
<keyword evidence="5" id="KW-0378">Hydrolase</keyword>
<comment type="cofactor">
    <cofactor evidence="1">
        <name>Zn(2+)</name>
        <dbReference type="ChEBI" id="CHEBI:29105"/>
    </cofactor>
</comment>
<feature type="domain" description="Peptidase M13 C-terminal" evidence="9">
    <location>
        <begin position="470"/>
        <end position="670"/>
    </location>
</feature>
<dbReference type="CDD" id="cd08662">
    <property type="entry name" value="M13"/>
    <property type="match status" value="1"/>
</dbReference>
<dbReference type="InterPro" id="IPR024079">
    <property type="entry name" value="MetalloPept_cat_dom_sf"/>
</dbReference>
<protein>
    <submittedName>
        <fullName evidence="11">Peptidase M13</fullName>
    </submittedName>
</protein>
<dbReference type="OrthoDB" id="9775677at2"/>
<dbReference type="Proteomes" id="UP000237082">
    <property type="component" value="Unassembled WGS sequence"/>
</dbReference>
<reference evidence="12" key="1">
    <citation type="submission" date="2018-02" db="EMBL/GenBank/DDBJ databases">
        <authorList>
            <person name="O'Hara-Hanley K."/>
            <person name="Soby S."/>
        </authorList>
    </citation>
    <scope>NUCLEOTIDE SEQUENCE [LARGE SCALE GENOMIC DNA]</scope>
    <source>
        <strain evidence="12">MWU14-2602</strain>
    </source>
</reference>
<name>A0A2S5DJZ6_9NEIS</name>
<dbReference type="PRINTS" id="PR00786">
    <property type="entry name" value="NEPRILYSIN"/>
</dbReference>
<dbReference type="GO" id="GO:0016485">
    <property type="term" value="P:protein processing"/>
    <property type="evidence" value="ECO:0007669"/>
    <property type="project" value="TreeGrafter"/>
</dbReference>
<sequence>MKLKTLLPLVLSLSLQAAWAAPAAELDYGAYGIDLKGIDHAVRIQDNVSLYANGGWMKQAQIPAERTSTGIAEYLYDLNQQRVREIIEQAAAKPDTPEARQIADLYRSFMDESAIEKRGLAPLRAQLDAIAGLSSSQQAVAYMAKLQGQPVDTPFHFYVGQDPKNSSAYLAGVNQSGLSMDRDYYLGKSADFAKARKAYQAYQGKLLEMAGEKRAAARAQAVFAFETKLARIQWSNVENRDIQKTYNKVAVGDLSKRLPGYDWTGLLADAQLAKADAINLDQPSYFAKLSGLLAATPLPVLRDYLTLRTLDAYAPDLPPSWAAAHFDFYGKALDGRGADRPRWKKAVSLVNEGLGEAVGKLYVAKYFTPEAKRQADELVHNLLKAYDQSIDTLSWMEPATKQEAHAKLAKYTPKIGYPDKWRDYAALQIQPDDLAGNAARISQFNYQRDVKRLGQPVDRAEWGMTPQTVNAYYNPANNEIVFPAAILQSPYFDPKFDLAVNYGSIGATIGHEISHGFDDQGHQFDGDGNMRNWWTPADEKHFSEVTAKLVKQYSRFEPVKGHRVNGELTLGENIADNAGLEIAYKAYHIALGGKPAPVMDGMTGDQRFFIAFAQSWRSKTREAATLQQMVSDPHTPDLYRPIGTVSNLNPFYQAFGVKPGDKMYLPPEQRFHLWW</sequence>
<dbReference type="Gene3D" id="1.10.1380.10">
    <property type="entry name" value="Neutral endopeptidase , domain2"/>
    <property type="match status" value="1"/>
</dbReference>
<dbReference type="EMBL" id="PQWB01000017">
    <property type="protein sequence ID" value="POZ63322.1"/>
    <property type="molecule type" value="Genomic_DNA"/>
</dbReference>
<evidence type="ECO:0000256" key="3">
    <source>
        <dbReference type="ARBA" id="ARBA00022670"/>
    </source>
</evidence>
<evidence type="ECO:0000256" key="8">
    <source>
        <dbReference type="SAM" id="SignalP"/>
    </source>
</evidence>
<gene>
    <name evidence="11" type="ORF">C2I19_05160</name>
</gene>
<comment type="caution">
    <text evidence="11">The sequence shown here is derived from an EMBL/GenBank/DDBJ whole genome shotgun (WGS) entry which is preliminary data.</text>
</comment>
<evidence type="ECO:0000256" key="4">
    <source>
        <dbReference type="ARBA" id="ARBA00022723"/>
    </source>
</evidence>
<evidence type="ECO:0000256" key="5">
    <source>
        <dbReference type="ARBA" id="ARBA00022801"/>
    </source>
</evidence>
<keyword evidence="4" id="KW-0479">Metal-binding</keyword>
<proteinExistence type="inferred from homology"/>
<evidence type="ECO:0000313" key="12">
    <source>
        <dbReference type="Proteomes" id="UP000237082"/>
    </source>
</evidence>
<evidence type="ECO:0000256" key="1">
    <source>
        <dbReference type="ARBA" id="ARBA00001947"/>
    </source>
</evidence>
<comment type="similarity">
    <text evidence="2">Belongs to the peptidase M13 family.</text>
</comment>
<dbReference type="InterPro" id="IPR018497">
    <property type="entry name" value="Peptidase_M13_C"/>
</dbReference>
<evidence type="ECO:0000256" key="2">
    <source>
        <dbReference type="ARBA" id="ARBA00007357"/>
    </source>
</evidence>
<dbReference type="AlphaFoldDB" id="A0A2S5DJZ6"/>
<dbReference type="GO" id="GO:0004222">
    <property type="term" value="F:metalloendopeptidase activity"/>
    <property type="evidence" value="ECO:0007669"/>
    <property type="project" value="InterPro"/>
</dbReference>
<organism evidence="11 12">
    <name type="scientific">Chromobacterium alticapitis</name>
    <dbReference type="NCBI Taxonomy" id="2073169"/>
    <lineage>
        <taxon>Bacteria</taxon>
        <taxon>Pseudomonadati</taxon>
        <taxon>Pseudomonadota</taxon>
        <taxon>Betaproteobacteria</taxon>
        <taxon>Neisseriales</taxon>
        <taxon>Chromobacteriaceae</taxon>
        <taxon>Chromobacterium</taxon>
    </lineage>
</organism>
<dbReference type="PROSITE" id="PS51885">
    <property type="entry name" value="NEPRILYSIN"/>
    <property type="match status" value="1"/>
</dbReference>
<keyword evidence="6" id="KW-0862">Zinc</keyword>
<keyword evidence="3" id="KW-0645">Protease</keyword>
<evidence type="ECO:0000256" key="7">
    <source>
        <dbReference type="ARBA" id="ARBA00023049"/>
    </source>
</evidence>
<evidence type="ECO:0000313" key="11">
    <source>
        <dbReference type="EMBL" id="POZ63322.1"/>
    </source>
</evidence>
<dbReference type="Pfam" id="PF05649">
    <property type="entry name" value="Peptidase_M13_N"/>
    <property type="match status" value="1"/>
</dbReference>
<keyword evidence="12" id="KW-1185">Reference proteome</keyword>
<dbReference type="Pfam" id="PF01431">
    <property type="entry name" value="Peptidase_M13"/>
    <property type="match status" value="1"/>
</dbReference>
<dbReference type="InterPro" id="IPR008753">
    <property type="entry name" value="Peptidase_M13_N"/>
</dbReference>
<evidence type="ECO:0000259" key="10">
    <source>
        <dbReference type="Pfam" id="PF05649"/>
    </source>
</evidence>
<feature type="chain" id="PRO_5015682769" evidence="8">
    <location>
        <begin position="21"/>
        <end position="675"/>
    </location>
</feature>
<dbReference type="Gene3D" id="3.40.390.10">
    <property type="entry name" value="Collagenase (Catalytic Domain)"/>
    <property type="match status" value="1"/>
</dbReference>
<dbReference type="RefSeq" id="WP_103901765.1">
    <property type="nucleotide sequence ID" value="NZ_PQWB01000017.1"/>
</dbReference>
<dbReference type="GO" id="GO:0005886">
    <property type="term" value="C:plasma membrane"/>
    <property type="evidence" value="ECO:0007669"/>
    <property type="project" value="TreeGrafter"/>
</dbReference>
<dbReference type="InterPro" id="IPR000718">
    <property type="entry name" value="Peptidase_M13"/>
</dbReference>